<feature type="repeat" description="Pumilio" evidence="2">
    <location>
        <begin position="637"/>
        <end position="672"/>
    </location>
</feature>
<feature type="domain" description="PUM-HD" evidence="4">
    <location>
        <begin position="432"/>
        <end position="772"/>
    </location>
</feature>
<dbReference type="CDD" id="cd07920">
    <property type="entry name" value="Pumilio"/>
    <property type="match status" value="1"/>
</dbReference>
<comment type="caution">
    <text evidence="6">The sequence shown here is derived from an EMBL/GenBank/DDBJ whole genome shotgun (WGS) entry which is preliminary data.</text>
</comment>
<dbReference type="GO" id="GO:0005737">
    <property type="term" value="C:cytoplasm"/>
    <property type="evidence" value="ECO:0007669"/>
    <property type="project" value="TreeGrafter"/>
</dbReference>
<name>A0A1Y1YMQ8_9FUNG</name>
<feature type="repeat" description="Pumilio" evidence="2">
    <location>
        <begin position="492"/>
        <end position="527"/>
    </location>
</feature>
<dbReference type="Gene3D" id="1.25.10.10">
    <property type="entry name" value="Leucine-rich Repeat Variant"/>
    <property type="match status" value="1"/>
</dbReference>
<feature type="repeat" description="Pumilio" evidence="2">
    <location>
        <begin position="601"/>
        <end position="636"/>
    </location>
</feature>
<dbReference type="InterPro" id="IPR016024">
    <property type="entry name" value="ARM-type_fold"/>
</dbReference>
<keyword evidence="7" id="KW-1185">Reference proteome</keyword>
<dbReference type="SUPFAM" id="SSF48371">
    <property type="entry name" value="ARM repeat"/>
    <property type="match status" value="1"/>
</dbReference>
<dbReference type="GO" id="GO:0010608">
    <property type="term" value="P:post-transcriptional regulation of gene expression"/>
    <property type="evidence" value="ECO:0007669"/>
    <property type="project" value="TreeGrafter"/>
</dbReference>
<evidence type="ECO:0000313" key="5">
    <source>
        <dbReference type="EMBL" id="ORX86626.1"/>
    </source>
</evidence>
<feature type="repeat" description="Pumilio" evidence="2">
    <location>
        <begin position="456"/>
        <end position="491"/>
    </location>
</feature>
<dbReference type="EMBL" id="MCFE01000567">
    <property type="protein sequence ID" value="ORX86626.1"/>
    <property type="molecule type" value="Genomic_DNA"/>
</dbReference>
<dbReference type="Pfam" id="PF00806">
    <property type="entry name" value="PUF"/>
    <property type="match status" value="8"/>
</dbReference>
<evidence type="ECO:0000259" key="4">
    <source>
        <dbReference type="PROSITE" id="PS50303"/>
    </source>
</evidence>
<feature type="compositionally biased region" description="Low complexity" evidence="3">
    <location>
        <begin position="424"/>
        <end position="433"/>
    </location>
</feature>
<evidence type="ECO:0000256" key="3">
    <source>
        <dbReference type="SAM" id="MobiDB-lite"/>
    </source>
</evidence>
<accession>A0A1Y1YMQ8</accession>
<evidence type="ECO:0000313" key="6">
    <source>
        <dbReference type="EMBL" id="ORX99258.1"/>
    </source>
</evidence>
<evidence type="ECO:0000256" key="2">
    <source>
        <dbReference type="PROSITE-ProRule" id="PRU00317"/>
    </source>
</evidence>
<feature type="repeat" description="Pumilio" evidence="2">
    <location>
        <begin position="565"/>
        <end position="600"/>
    </location>
</feature>
<keyword evidence="1" id="KW-0677">Repeat</keyword>
<dbReference type="PROSITE" id="PS50302">
    <property type="entry name" value="PUM"/>
    <property type="match status" value="8"/>
</dbReference>
<sequence length="813" mass="91061">MSKERTVLDSSGPDQSALDEASKRKPGILSLKVSDGLLQRHTDFTPGEVLDVRVKRPNSRERLLSPREDLPPNPNNPSIDFLRESPFSPNEEIFQATPYDRRGTVFDSPVEDATRQSYFGIPRLQSDLPPPKAVFLENRHRANTMPSTFNNEMLAQESDFSEQYAGLSHRRGMDPQGAEGPTRSHTLYKRFPSDDTNIWESFDKLNLEENPHQLKEASYLNDSKILYNSTTNDLHSNLNGHSGLASVFDSNFIHQGGAFAHRNPRMHNEADRFPAKLSTTSSFSGVPHPLAVSEDVHGADWGAFVSSGRVNSQPIRGNLTAYNDLISVPSSTRSHNLFTPDFFDDGYSVLDEHDVRHQYLKQGPGMRKQSAFGHDMEPSHLVPKLVRGGSYHEGHYKGEFGAASLAINNHHSGYGYSKAGQAVGKNGKPSSNKGGHKKSANDVELMSRFQGVSLESLMGEVHGLCRDQHGCRYLQKKLEEQNPAYTDLIFDEVNGYFVDLMTDPFGNYLCQKLLEYSSDEQRTVLVGKVAPELVNISLNMHGTRAAQKLIEFLSNPTQIQLVIAALTPSVVPLIKDLNGNHVIQKCLNSMLPENKQFIYDAVSRHCVEVASHRHGCCVFQRCIDYASPAQKAQLINEITANGLQLVQDPFGNYVVQYVLDLGEEQFSSPLIRTFWGSVCVLSVQKFSSNVIEKCIRVADPETRKGLIEELLNPEQLEKLLRDSFANYVVQTALDYADPVQRTQLVECIKPMIPFIKNTPYGKRIQGKLLREPSHSNGAYPPPTSVPMNHSGYQGIRADYKHPMKVNNMRYPFY</sequence>
<evidence type="ECO:0000256" key="1">
    <source>
        <dbReference type="ARBA" id="ARBA00022737"/>
    </source>
</evidence>
<feature type="repeat" description="Pumilio" evidence="2">
    <location>
        <begin position="709"/>
        <end position="746"/>
    </location>
</feature>
<dbReference type="InterPro" id="IPR011989">
    <property type="entry name" value="ARM-like"/>
</dbReference>
<feature type="region of interest" description="Disordered" evidence="3">
    <location>
        <begin position="169"/>
        <end position="189"/>
    </location>
</feature>
<dbReference type="OrthoDB" id="668540at2759"/>
<dbReference type="STRING" id="1314790.A0A1Y1YMQ8"/>
<dbReference type="PANTHER" id="PTHR12537">
    <property type="entry name" value="RNA BINDING PROTEIN PUMILIO-RELATED"/>
    <property type="match status" value="1"/>
</dbReference>
<feature type="region of interest" description="Disordered" evidence="3">
    <location>
        <begin position="418"/>
        <end position="442"/>
    </location>
</feature>
<dbReference type="GO" id="GO:0003729">
    <property type="term" value="F:mRNA binding"/>
    <property type="evidence" value="ECO:0007669"/>
    <property type="project" value="TreeGrafter"/>
</dbReference>
<dbReference type="FunFam" id="1.25.10.10:FF:000237">
    <property type="entry name" value="Pumilio homolog 9"/>
    <property type="match status" value="1"/>
</dbReference>
<dbReference type="PROSITE" id="PS50303">
    <property type="entry name" value="PUM_HD"/>
    <property type="match status" value="1"/>
</dbReference>
<dbReference type="InParanoid" id="A0A1Y1YMQ8"/>
<protein>
    <submittedName>
        <fullName evidence="6">ARM repeat-containing protein</fullName>
    </submittedName>
</protein>
<organism evidence="6 7">
    <name type="scientific">Basidiobolus meristosporus CBS 931.73</name>
    <dbReference type="NCBI Taxonomy" id="1314790"/>
    <lineage>
        <taxon>Eukaryota</taxon>
        <taxon>Fungi</taxon>
        <taxon>Fungi incertae sedis</taxon>
        <taxon>Zoopagomycota</taxon>
        <taxon>Entomophthoromycotina</taxon>
        <taxon>Basidiobolomycetes</taxon>
        <taxon>Basidiobolales</taxon>
        <taxon>Basidiobolaceae</taxon>
        <taxon>Basidiobolus</taxon>
    </lineage>
</organism>
<dbReference type="InterPro" id="IPR033712">
    <property type="entry name" value="Pumilio_RNA-bd"/>
</dbReference>
<dbReference type="SMART" id="SM00025">
    <property type="entry name" value="Pumilio"/>
    <property type="match status" value="8"/>
</dbReference>
<gene>
    <name evidence="6" type="ORF">K493DRAFT_279771</name>
    <name evidence="5" type="ORF">K493DRAFT_82997</name>
</gene>
<dbReference type="PANTHER" id="PTHR12537:SF13">
    <property type="entry name" value="PUMILIO HOMOLOGY DOMAIN FAMILY MEMBER 4"/>
    <property type="match status" value="1"/>
</dbReference>
<feature type="region of interest" description="Disordered" evidence="3">
    <location>
        <begin position="1"/>
        <end position="26"/>
    </location>
</feature>
<dbReference type="InterPro" id="IPR033133">
    <property type="entry name" value="PUM-HD"/>
</dbReference>
<dbReference type="InterPro" id="IPR001313">
    <property type="entry name" value="Pumilio_RNA-bd_rpt"/>
</dbReference>
<dbReference type="AlphaFoldDB" id="A0A1Y1YMQ8"/>
<evidence type="ECO:0000313" key="7">
    <source>
        <dbReference type="Proteomes" id="UP000193498"/>
    </source>
</evidence>
<dbReference type="Proteomes" id="UP000193498">
    <property type="component" value="Unassembled WGS sequence"/>
</dbReference>
<proteinExistence type="predicted"/>
<feature type="repeat" description="Pumilio" evidence="2">
    <location>
        <begin position="673"/>
        <end position="708"/>
    </location>
</feature>
<reference evidence="6 7" key="1">
    <citation type="submission" date="2016-07" db="EMBL/GenBank/DDBJ databases">
        <title>Pervasive Adenine N6-methylation of Active Genes in Fungi.</title>
        <authorList>
            <consortium name="DOE Joint Genome Institute"/>
            <person name="Mondo S.J."/>
            <person name="Dannebaum R.O."/>
            <person name="Kuo R.C."/>
            <person name="Labutti K."/>
            <person name="Haridas S."/>
            <person name="Kuo A."/>
            <person name="Salamov A."/>
            <person name="Ahrendt S.R."/>
            <person name="Lipzen A."/>
            <person name="Sullivan W."/>
            <person name="Andreopoulos W.B."/>
            <person name="Clum A."/>
            <person name="Lindquist E."/>
            <person name="Daum C."/>
            <person name="Ramamoorthy G.K."/>
            <person name="Gryganskyi A."/>
            <person name="Culley D."/>
            <person name="Magnuson J.K."/>
            <person name="James T.Y."/>
            <person name="O'Malley M.A."/>
            <person name="Stajich J.E."/>
            <person name="Spatafora J.W."/>
            <person name="Visel A."/>
            <person name="Grigoriev I.V."/>
        </authorList>
    </citation>
    <scope>NUCLEOTIDE SEQUENCE [LARGE SCALE GENOMIC DNA]</scope>
    <source>
        <strain evidence="6 7">CBS 931.73</strain>
    </source>
</reference>
<feature type="repeat" description="Pumilio" evidence="2">
    <location>
        <begin position="528"/>
        <end position="564"/>
    </location>
</feature>
<dbReference type="EMBL" id="MCFE01000100">
    <property type="protein sequence ID" value="ORX99258.1"/>
    <property type="molecule type" value="Genomic_DNA"/>
</dbReference>